<accession>A0A7K3NM79</accession>
<dbReference type="PROSITE" id="PS00150">
    <property type="entry name" value="ACYLPHOSPHATASE_1"/>
    <property type="match status" value="1"/>
</dbReference>
<evidence type="ECO:0000256" key="5">
    <source>
        <dbReference type="ARBA" id="ARBA00022771"/>
    </source>
</evidence>
<feature type="domain" description="Acylphosphatase-like" evidence="11">
    <location>
        <begin position="6"/>
        <end position="93"/>
    </location>
</feature>
<dbReference type="EC" id="6.2.-.-" evidence="8"/>
<dbReference type="GO" id="GO:0008270">
    <property type="term" value="F:zinc ion binding"/>
    <property type="evidence" value="ECO:0007669"/>
    <property type="project" value="UniProtKB-KW"/>
</dbReference>
<dbReference type="Pfam" id="PF01300">
    <property type="entry name" value="Sua5_yciO_yrdC"/>
    <property type="match status" value="1"/>
</dbReference>
<dbReference type="InterPro" id="IPR041440">
    <property type="entry name" value="HypF_C"/>
</dbReference>
<comment type="pathway">
    <text evidence="1">Protein modification; [NiFe] hydrogenase maturation.</text>
</comment>
<evidence type="ECO:0000256" key="4">
    <source>
        <dbReference type="ARBA" id="ARBA00022723"/>
    </source>
</evidence>
<dbReference type="AlphaFoldDB" id="A0A7K3NM79"/>
<comment type="catalytic activity">
    <reaction evidence="9">
        <text>an acyl phosphate + H2O = a carboxylate + phosphate + H(+)</text>
        <dbReference type="Rhea" id="RHEA:14965"/>
        <dbReference type="ChEBI" id="CHEBI:15377"/>
        <dbReference type="ChEBI" id="CHEBI:15378"/>
        <dbReference type="ChEBI" id="CHEBI:29067"/>
        <dbReference type="ChEBI" id="CHEBI:43474"/>
        <dbReference type="ChEBI" id="CHEBI:59918"/>
        <dbReference type="EC" id="3.6.1.7"/>
    </reaction>
</comment>
<keyword evidence="9" id="KW-0378">Hydrolase</keyword>
<feature type="active site" evidence="9">
    <location>
        <position position="39"/>
    </location>
</feature>
<dbReference type="PANTHER" id="PTHR42959">
    <property type="entry name" value="CARBAMOYLTRANSFERASE"/>
    <property type="match status" value="1"/>
</dbReference>
<evidence type="ECO:0000313" key="13">
    <source>
        <dbReference type="EMBL" id="NDY56885.1"/>
    </source>
</evidence>
<proteinExistence type="inferred from homology"/>
<evidence type="ECO:0000313" key="14">
    <source>
        <dbReference type="Proteomes" id="UP000469724"/>
    </source>
</evidence>
<keyword evidence="4" id="KW-0479">Metal-binding</keyword>
<dbReference type="Pfam" id="PF17788">
    <property type="entry name" value="HypF_C"/>
    <property type="match status" value="1"/>
</dbReference>
<comment type="caution">
    <text evidence="13">The sequence shown here is derived from an EMBL/GenBank/DDBJ whole genome shotgun (WGS) entry which is preliminary data.</text>
</comment>
<keyword evidence="6" id="KW-0862">Zinc</keyword>
<feature type="domain" description="YrdC-like" evidence="12">
    <location>
        <begin position="204"/>
        <end position="401"/>
    </location>
</feature>
<dbReference type="GO" id="GO:0016874">
    <property type="term" value="F:ligase activity"/>
    <property type="evidence" value="ECO:0007669"/>
    <property type="project" value="UniProtKB-UniRule"/>
</dbReference>
<dbReference type="Gene3D" id="3.30.110.120">
    <property type="match status" value="1"/>
</dbReference>
<keyword evidence="3" id="KW-0436">Ligase</keyword>
<dbReference type="InterPro" id="IPR017968">
    <property type="entry name" value="Acylphosphatase_CS"/>
</dbReference>
<dbReference type="Gene3D" id="3.30.420.40">
    <property type="match status" value="1"/>
</dbReference>
<dbReference type="SUPFAM" id="SSF55821">
    <property type="entry name" value="YrdC/RibB"/>
    <property type="match status" value="1"/>
</dbReference>
<dbReference type="PIRSF" id="PIRSF006256">
    <property type="entry name" value="CMPcnvr_hdrg_mat"/>
    <property type="match status" value="1"/>
</dbReference>
<dbReference type="GO" id="GO:0003998">
    <property type="term" value="F:acylphosphatase activity"/>
    <property type="evidence" value="ECO:0007669"/>
    <property type="project" value="UniProtKB-EC"/>
</dbReference>
<evidence type="ECO:0000256" key="9">
    <source>
        <dbReference type="PROSITE-ProRule" id="PRU00520"/>
    </source>
</evidence>
<comment type="similarity">
    <text evidence="2 8">Belongs to the carbamoyltransferase HypF family.</text>
</comment>
<dbReference type="Pfam" id="PF07503">
    <property type="entry name" value="zf-HYPF"/>
    <property type="match status" value="2"/>
</dbReference>
<dbReference type="InterPro" id="IPR036046">
    <property type="entry name" value="Acylphosphatase-like_dom_sf"/>
</dbReference>
<dbReference type="Pfam" id="PF22521">
    <property type="entry name" value="HypF_C_2"/>
    <property type="match status" value="1"/>
</dbReference>
<organism evidence="13 14">
    <name type="scientific">Desulfolutivibrio sulfodismutans</name>
    <dbReference type="NCBI Taxonomy" id="63561"/>
    <lineage>
        <taxon>Bacteria</taxon>
        <taxon>Pseudomonadati</taxon>
        <taxon>Thermodesulfobacteriota</taxon>
        <taxon>Desulfovibrionia</taxon>
        <taxon>Desulfovibrionales</taxon>
        <taxon>Desulfovibrionaceae</taxon>
        <taxon>Desulfolutivibrio</taxon>
    </lineage>
</organism>
<dbReference type="PROSITE" id="PS51160">
    <property type="entry name" value="ACYLPHOSPHATASE_3"/>
    <property type="match status" value="1"/>
</dbReference>
<keyword evidence="14" id="KW-1185">Reference proteome</keyword>
<dbReference type="RefSeq" id="WP_163301929.1">
    <property type="nucleotide sequence ID" value="NZ_JAAGRQ010000030.1"/>
</dbReference>
<dbReference type="InterPro" id="IPR055128">
    <property type="entry name" value="HypF_C_2"/>
</dbReference>
<dbReference type="InterPro" id="IPR001792">
    <property type="entry name" value="Acylphosphatase-like_dom"/>
</dbReference>
<sequence>MKHRIRRRITVTGQVQGVGFRPFVYRLALEWGLGGVVRNTPEGVVIEIQGTDATVEGFSRDLTEKLPPLARILSLEASDMPPLPGDAAFVIGESAPGAGHNVLISPDVATCPNCLADMADPANRRHNYPFTNCTDCGPRYTITRSIPYDRATTSMACFPMCPDCAAEYADPLDRRFHAQPNACPVCGPKVWLTDAAGTTLAEHDPALAALARELAAGRIAAVKGLGGFHLACDAGSDAAVAELRQRKNRPAKPFAVMVPDMAAVERLAAPGALDAQAQALFSGSVRPIVLLATRPDGPLSALIGPDTRETGVMLPYTPLHHVLFSHLSRELGPERFPALVMTSGNAGGDPICLGNREALRRLSGIADIFLLHNRDILVRTDDSVVRPIPDAPPPAASPGRREDAEAAPGVQFLRRARGYVPSPVRLPVTGPCVLGTGPHLKCTLCLTKADQAFVSQHIGDMENLSTLAFYREMLAHFQDILQVAPARAVCDLHPDYLTTRLAEEELGLPVIRLQHHFAHIHAVLAECGHGPEAGPVIGLALDGTGYGGDGTLWGGECLYVDPAGPVHERLGHLSPMRLPGGEAAIRQPWRIAMGMLSDMGGEARAFTPPWLPAQDRAAALVVQMLEKNLNCPVSTSLGRLFDAVSALCGVGLQVDYEGQAAIRLETIQDMAETAAYACPLRRDSAPAVLDTLALVDQAARDLARGVPPGVVSRRFHLGLLDGLTELAATMADVRGTRRVALSGGCLLNRTLSRELPDRLRGRGLFPLSHRFLPPGDGCISLGQAAYGLLLRDGTSGTDNP</sequence>
<dbReference type="InterPro" id="IPR004421">
    <property type="entry name" value="Carbamoyltransferase_HypF"/>
</dbReference>
<dbReference type="InterPro" id="IPR051060">
    <property type="entry name" value="Carbamoyltrans_HypF-like"/>
</dbReference>
<dbReference type="GO" id="GO:0003725">
    <property type="term" value="F:double-stranded RNA binding"/>
    <property type="evidence" value="ECO:0007669"/>
    <property type="project" value="InterPro"/>
</dbReference>
<dbReference type="Pfam" id="PF00708">
    <property type="entry name" value="Acylphosphatase"/>
    <property type="match status" value="1"/>
</dbReference>
<keyword evidence="13" id="KW-0808">Transferase</keyword>
<gene>
    <name evidence="13" type="primary">hypF</name>
    <name evidence="13" type="ORF">G3N56_09040</name>
</gene>
<evidence type="ECO:0000259" key="12">
    <source>
        <dbReference type="PROSITE" id="PS51163"/>
    </source>
</evidence>
<evidence type="ECO:0000259" key="11">
    <source>
        <dbReference type="PROSITE" id="PS51160"/>
    </source>
</evidence>
<feature type="active site" evidence="9">
    <location>
        <position position="21"/>
    </location>
</feature>
<dbReference type="GO" id="GO:0051604">
    <property type="term" value="P:protein maturation"/>
    <property type="evidence" value="ECO:0007669"/>
    <property type="project" value="TreeGrafter"/>
</dbReference>
<dbReference type="Gene3D" id="3.30.420.360">
    <property type="match status" value="1"/>
</dbReference>
<dbReference type="InterPro" id="IPR006070">
    <property type="entry name" value="Sua5-like_dom"/>
</dbReference>
<dbReference type="InterPro" id="IPR011125">
    <property type="entry name" value="Znf_HypF"/>
</dbReference>
<protein>
    <recommendedName>
        <fullName evidence="8">Carbamoyltransferase</fullName>
        <ecNumber evidence="8">6.2.-.-</ecNumber>
    </recommendedName>
</protein>
<keyword evidence="5" id="KW-0863">Zinc-finger</keyword>
<evidence type="ECO:0000256" key="2">
    <source>
        <dbReference type="ARBA" id="ARBA00008097"/>
    </source>
</evidence>
<dbReference type="SUPFAM" id="SSF54975">
    <property type="entry name" value="Acylphosphatase/BLUF domain-like"/>
    <property type="match status" value="1"/>
</dbReference>
<evidence type="ECO:0000256" key="3">
    <source>
        <dbReference type="ARBA" id="ARBA00022598"/>
    </source>
</evidence>
<dbReference type="Gene3D" id="3.90.870.50">
    <property type="match status" value="1"/>
</dbReference>
<evidence type="ECO:0000256" key="8">
    <source>
        <dbReference type="PIRNR" id="PIRNR006256"/>
    </source>
</evidence>
<evidence type="ECO:0000256" key="1">
    <source>
        <dbReference type="ARBA" id="ARBA00004711"/>
    </source>
</evidence>
<dbReference type="GO" id="GO:0016743">
    <property type="term" value="F:carboxyl- or carbamoyltransferase activity"/>
    <property type="evidence" value="ECO:0007669"/>
    <property type="project" value="UniProtKB-UniRule"/>
</dbReference>
<name>A0A7K3NM79_9BACT</name>
<dbReference type="PROSITE" id="PS51163">
    <property type="entry name" value="YRDC"/>
    <property type="match status" value="1"/>
</dbReference>
<dbReference type="Proteomes" id="UP000469724">
    <property type="component" value="Unassembled WGS sequence"/>
</dbReference>
<dbReference type="PANTHER" id="PTHR42959:SF1">
    <property type="entry name" value="CARBAMOYLTRANSFERASE HYPF"/>
    <property type="match status" value="1"/>
</dbReference>
<dbReference type="UniPathway" id="UPA00335"/>
<evidence type="ECO:0000256" key="6">
    <source>
        <dbReference type="ARBA" id="ARBA00022833"/>
    </source>
</evidence>
<dbReference type="NCBIfam" id="TIGR00143">
    <property type="entry name" value="hypF"/>
    <property type="match status" value="1"/>
</dbReference>
<feature type="region of interest" description="Disordered" evidence="10">
    <location>
        <begin position="387"/>
        <end position="406"/>
    </location>
</feature>
<dbReference type="InterPro" id="IPR017945">
    <property type="entry name" value="DHBP_synth_RibB-like_a/b_dom"/>
</dbReference>
<comment type="catalytic activity">
    <reaction evidence="7">
        <text>C-terminal L-cysteinyl-[HypE protein] + carbamoyl phosphate + ATP + H2O = C-terminal S-carboxamide-L-cysteinyl-[HypE protein] + AMP + phosphate + diphosphate + H(+)</text>
        <dbReference type="Rhea" id="RHEA:55636"/>
        <dbReference type="Rhea" id="RHEA-COMP:14247"/>
        <dbReference type="Rhea" id="RHEA-COMP:14392"/>
        <dbReference type="ChEBI" id="CHEBI:15377"/>
        <dbReference type="ChEBI" id="CHEBI:15378"/>
        <dbReference type="ChEBI" id="CHEBI:30616"/>
        <dbReference type="ChEBI" id="CHEBI:33019"/>
        <dbReference type="ChEBI" id="CHEBI:43474"/>
        <dbReference type="ChEBI" id="CHEBI:58228"/>
        <dbReference type="ChEBI" id="CHEBI:76913"/>
        <dbReference type="ChEBI" id="CHEBI:139126"/>
        <dbReference type="ChEBI" id="CHEBI:456215"/>
    </reaction>
</comment>
<evidence type="ECO:0000256" key="7">
    <source>
        <dbReference type="ARBA" id="ARBA00048220"/>
    </source>
</evidence>
<evidence type="ECO:0000256" key="10">
    <source>
        <dbReference type="SAM" id="MobiDB-lite"/>
    </source>
</evidence>
<dbReference type="EMBL" id="JAAGRQ010000030">
    <property type="protein sequence ID" value="NDY56885.1"/>
    <property type="molecule type" value="Genomic_DNA"/>
</dbReference>
<reference evidence="13 14" key="1">
    <citation type="submission" date="2020-02" db="EMBL/GenBank/DDBJ databases">
        <title>Comparative genomics of sulfur disproportionating microorganisms.</title>
        <authorList>
            <person name="Ward L.M."/>
            <person name="Bertran E."/>
            <person name="Johnston D.T."/>
        </authorList>
    </citation>
    <scope>NUCLEOTIDE SEQUENCE [LARGE SCALE GENOMIC DNA]</scope>
    <source>
        <strain evidence="13 14">DSM 3696</strain>
    </source>
</reference>